<dbReference type="EMBL" id="BOPV01000001">
    <property type="protein sequence ID" value="GIL41029.1"/>
    <property type="molecule type" value="Genomic_DNA"/>
</dbReference>
<organism evidence="2 3">
    <name type="scientific">Roseiterribacter gracilis</name>
    <dbReference type="NCBI Taxonomy" id="2812848"/>
    <lineage>
        <taxon>Bacteria</taxon>
        <taxon>Pseudomonadati</taxon>
        <taxon>Pseudomonadota</taxon>
        <taxon>Alphaproteobacteria</taxon>
        <taxon>Rhodospirillales</taxon>
        <taxon>Roseiterribacteraceae</taxon>
        <taxon>Roseiterribacter</taxon>
    </lineage>
</organism>
<reference evidence="2" key="1">
    <citation type="submission" date="2021-02" db="EMBL/GenBank/DDBJ databases">
        <title>Genome sequence of Rhodospirillales sp. strain TMPK1 isolated from soil.</title>
        <authorList>
            <person name="Nakai R."/>
            <person name="Kusada H."/>
            <person name="Tamaki H."/>
        </authorList>
    </citation>
    <scope>NUCLEOTIDE SEQUENCE</scope>
    <source>
        <strain evidence="2">TMPK1</strain>
    </source>
</reference>
<comment type="caution">
    <text evidence="2">The sequence shown here is derived from an EMBL/GenBank/DDBJ whole genome shotgun (WGS) entry which is preliminary data.</text>
</comment>
<dbReference type="AlphaFoldDB" id="A0A8S8XGK3"/>
<feature type="transmembrane region" description="Helical" evidence="1">
    <location>
        <begin position="368"/>
        <end position="388"/>
    </location>
</feature>
<proteinExistence type="predicted"/>
<keyword evidence="1" id="KW-0472">Membrane</keyword>
<keyword evidence="1" id="KW-0812">Transmembrane</keyword>
<feature type="transmembrane region" description="Helical" evidence="1">
    <location>
        <begin position="132"/>
        <end position="165"/>
    </location>
</feature>
<feature type="transmembrane region" description="Helical" evidence="1">
    <location>
        <begin position="177"/>
        <end position="202"/>
    </location>
</feature>
<evidence type="ECO:0000256" key="1">
    <source>
        <dbReference type="SAM" id="Phobius"/>
    </source>
</evidence>
<dbReference type="Proteomes" id="UP000681075">
    <property type="component" value="Unassembled WGS sequence"/>
</dbReference>
<gene>
    <name evidence="2" type="ORF">TMPK1_32660</name>
</gene>
<accession>A0A8S8XGK3</accession>
<feature type="transmembrane region" description="Helical" evidence="1">
    <location>
        <begin position="395"/>
        <end position="415"/>
    </location>
</feature>
<feature type="transmembrane region" description="Helical" evidence="1">
    <location>
        <begin position="7"/>
        <end position="29"/>
    </location>
</feature>
<feature type="transmembrane region" description="Helical" evidence="1">
    <location>
        <begin position="222"/>
        <end position="243"/>
    </location>
</feature>
<keyword evidence="3" id="KW-1185">Reference proteome</keyword>
<feature type="transmembrane region" description="Helical" evidence="1">
    <location>
        <begin position="255"/>
        <end position="276"/>
    </location>
</feature>
<feature type="transmembrane region" description="Helical" evidence="1">
    <location>
        <begin position="343"/>
        <end position="362"/>
    </location>
</feature>
<sequence>MLHAPRLVRWAKLVVLVAVFAVGFFWLAAPARNPGNSFAFACDPFGYLRQAQLFQQKGLIGGLDTSIRRSDAQYLVDQAKRLGLPERTWADGVAPHCYRYDSGSQAIIGQYPPGTGFFLSLFRQGTGGQHSYTVAIGLAAIAALAACLLFQPGPFGVVLAAGAVVGMTEMLRVPMSFASYSIPWSVALIAICAMVAICLPMLAGRRQLGVGLLLGLLTGMLVQLRLPNIFIAAGLAVFLIVEWRLWTLRAIKQHAVVILASSATFLLAGPGLLAWFNRINTGSALRTTYGASDATGVEFLWSVIRPNAKYYFWTGDDWAFVDASLVLLALAAMKAISPGGRGLRGAVAGSAVLMAITTAFFLTHRIAAPYYMVPSAALVIFLLAFAWCRLPAPRFVLPARAVAIVLIGFACLVGLRMKASSAPLFKMIAPQEILQPDAVVWSEIMSGSLLYYNDKFAAKLPFVHFCTRFDFVRAIQEVGRPQYFVVDSDLLRSNVKELAASTEQVGVYDAQEPFPVLRLVTMNPKPAGCP</sequence>
<name>A0A8S8XGK3_9PROT</name>
<evidence type="ECO:0000313" key="2">
    <source>
        <dbReference type="EMBL" id="GIL41029.1"/>
    </source>
</evidence>
<feature type="transmembrane region" description="Helical" evidence="1">
    <location>
        <begin position="318"/>
        <end position="336"/>
    </location>
</feature>
<protein>
    <submittedName>
        <fullName evidence="2">Uncharacterized protein</fullName>
    </submittedName>
</protein>
<keyword evidence="1" id="KW-1133">Transmembrane helix</keyword>
<evidence type="ECO:0000313" key="3">
    <source>
        <dbReference type="Proteomes" id="UP000681075"/>
    </source>
</evidence>